<dbReference type="Pfam" id="PF25954">
    <property type="entry name" value="Beta-barrel_RND_2"/>
    <property type="match status" value="1"/>
</dbReference>
<gene>
    <name evidence="5" type="ORF">EDC65_5344</name>
</gene>
<dbReference type="RefSeq" id="WP_123695459.1">
    <property type="nucleotide sequence ID" value="NZ_AP019700.1"/>
</dbReference>
<dbReference type="EMBL" id="RJKX01000019">
    <property type="protein sequence ID" value="ROP81009.1"/>
    <property type="molecule type" value="Genomic_DNA"/>
</dbReference>
<evidence type="ECO:0000256" key="2">
    <source>
        <dbReference type="SAM" id="Coils"/>
    </source>
</evidence>
<dbReference type="InterPro" id="IPR058792">
    <property type="entry name" value="Beta-barrel_RND_2"/>
</dbReference>
<evidence type="ECO:0000313" key="5">
    <source>
        <dbReference type="EMBL" id="ROP81009.1"/>
    </source>
</evidence>
<dbReference type="Pfam" id="PF25917">
    <property type="entry name" value="BSH_RND"/>
    <property type="match status" value="1"/>
</dbReference>
<dbReference type="Gene3D" id="2.40.30.170">
    <property type="match status" value="1"/>
</dbReference>
<keyword evidence="2" id="KW-0175">Coiled coil</keyword>
<dbReference type="OrthoDB" id="9806939at2"/>
<comment type="similarity">
    <text evidence="1">Belongs to the membrane fusion protein (MFP) (TC 8.A.1) family.</text>
</comment>
<keyword evidence="6" id="KW-1185">Reference proteome</keyword>
<dbReference type="InterPro" id="IPR058625">
    <property type="entry name" value="MdtA-like_BSH"/>
</dbReference>
<dbReference type="AlphaFoldDB" id="A0A3N1KQE0"/>
<comment type="caution">
    <text evidence="5">The sequence shown here is derived from an EMBL/GenBank/DDBJ whole genome shotgun (WGS) entry which is preliminary data.</text>
</comment>
<dbReference type="GO" id="GO:1990281">
    <property type="term" value="C:efflux pump complex"/>
    <property type="evidence" value="ECO:0007669"/>
    <property type="project" value="TreeGrafter"/>
</dbReference>
<reference evidence="5 6" key="1">
    <citation type="submission" date="2018-11" db="EMBL/GenBank/DDBJ databases">
        <title>Genomic Encyclopedia of Type Strains, Phase IV (KMG-IV): sequencing the most valuable type-strain genomes for metagenomic binning, comparative biology and taxonomic classification.</title>
        <authorList>
            <person name="Goeker M."/>
        </authorList>
    </citation>
    <scope>NUCLEOTIDE SEQUENCE [LARGE SCALE GENOMIC DNA]</scope>
    <source>
        <strain evidence="5 6">DSM 5900</strain>
    </source>
</reference>
<organism evidence="5 6">
    <name type="scientific">Stella humosa</name>
    <dbReference type="NCBI Taxonomy" id="94"/>
    <lineage>
        <taxon>Bacteria</taxon>
        <taxon>Pseudomonadati</taxon>
        <taxon>Pseudomonadota</taxon>
        <taxon>Alphaproteobacteria</taxon>
        <taxon>Rhodospirillales</taxon>
        <taxon>Stellaceae</taxon>
        <taxon>Stella</taxon>
    </lineage>
</organism>
<dbReference type="Gene3D" id="2.40.50.100">
    <property type="match status" value="1"/>
</dbReference>
<proteinExistence type="inferred from homology"/>
<dbReference type="NCBIfam" id="TIGR01730">
    <property type="entry name" value="RND_mfp"/>
    <property type="match status" value="1"/>
</dbReference>
<dbReference type="PANTHER" id="PTHR30469:SF15">
    <property type="entry name" value="HLYD FAMILY OF SECRETION PROTEINS"/>
    <property type="match status" value="1"/>
</dbReference>
<feature type="coiled-coil region" evidence="2">
    <location>
        <begin position="81"/>
        <end position="117"/>
    </location>
</feature>
<dbReference type="Gene3D" id="1.10.287.470">
    <property type="entry name" value="Helix hairpin bin"/>
    <property type="match status" value="1"/>
</dbReference>
<dbReference type="Gene3D" id="2.40.420.20">
    <property type="match status" value="1"/>
</dbReference>
<evidence type="ECO:0000313" key="6">
    <source>
        <dbReference type="Proteomes" id="UP000278222"/>
    </source>
</evidence>
<protein>
    <submittedName>
        <fullName evidence="5">RND family efflux transporter MFP subunit</fullName>
    </submittedName>
</protein>
<feature type="domain" description="CusB-like beta-barrel" evidence="4">
    <location>
        <begin position="190"/>
        <end position="257"/>
    </location>
</feature>
<dbReference type="GO" id="GO:0015562">
    <property type="term" value="F:efflux transmembrane transporter activity"/>
    <property type="evidence" value="ECO:0007669"/>
    <property type="project" value="TreeGrafter"/>
</dbReference>
<accession>A0A3N1KQE0</accession>
<sequence length="351" mass="38217">MRRYRPSIALVIAALVILAWIVEARILAPPVLRTTTPRWGPLAEGVYATGVVEPLAWAKVRTEAGGRLVSLLVTEGQDVAAGELLAQIDDQKQRARIAELEARLRYLEAERERQRALVAGGAASRKTLELLHSEFDQAAAQRVVAGEELRQTRVTAPIGGRALRREGRVGEVVVPGTLLFWIGSPRAQLIVAQIDEEYFPRVEPGQRALVSADAHPGRSFAGRVIERTPFGDPDQRSFRIRIALDVAPGTLEPAESLSLGMTVEVNVVVRSADRALLVPRASIAGTGLWVVEAGRTSYRPIRIGLRGRDLVEVLEGLVGDEEIVLDPPVSLVSGARVRPLREPAENAAHSW</sequence>
<dbReference type="SUPFAM" id="SSF111369">
    <property type="entry name" value="HlyD-like secretion proteins"/>
    <property type="match status" value="1"/>
</dbReference>
<name>A0A3N1KQE0_9PROT</name>
<dbReference type="PANTHER" id="PTHR30469">
    <property type="entry name" value="MULTIDRUG RESISTANCE PROTEIN MDTA"/>
    <property type="match status" value="1"/>
</dbReference>
<feature type="domain" description="Multidrug resistance protein MdtA-like barrel-sandwich hybrid" evidence="3">
    <location>
        <begin position="58"/>
        <end position="177"/>
    </location>
</feature>
<evidence type="ECO:0000259" key="4">
    <source>
        <dbReference type="Pfam" id="PF25954"/>
    </source>
</evidence>
<dbReference type="Proteomes" id="UP000278222">
    <property type="component" value="Unassembled WGS sequence"/>
</dbReference>
<dbReference type="InterPro" id="IPR006143">
    <property type="entry name" value="RND_pump_MFP"/>
</dbReference>
<evidence type="ECO:0000259" key="3">
    <source>
        <dbReference type="Pfam" id="PF25917"/>
    </source>
</evidence>
<evidence type="ECO:0000256" key="1">
    <source>
        <dbReference type="ARBA" id="ARBA00009477"/>
    </source>
</evidence>